<feature type="non-terminal residue" evidence="3">
    <location>
        <position position="449"/>
    </location>
</feature>
<gene>
    <name evidence="3" type="ORF">OSB1V03_LOCUS18139</name>
</gene>
<dbReference type="SUPFAM" id="SSF53474">
    <property type="entry name" value="alpha/beta-Hydrolases"/>
    <property type="match status" value="1"/>
</dbReference>
<proteinExistence type="inferred from homology"/>
<evidence type="ECO:0000313" key="3">
    <source>
        <dbReference type="EMBL" id="CAD7640279.1"/>
    </source>
</evidence>
<keyword evidence="2" id="KW-0645">Protease</keyword>
<dbReference type="InterPro" id="IPR001563">
    <property type="entry name" value="Peptidase_S10"/>
</dbReference>
<keyword evidence="2" id="KW-0378">Hydrolase</keyword>
<dbReference type="GO" id="GO:0006508">
    <property type="term" value="P:proteolysis"/>
    <property type="evidence" value="ECO:0007669"/>
    <property type="project" value="UniProtKB-KW"/>
</dbReference>
<dbReference type="AlphaFoldDB" id="A0A7R9LH36"/>
<dbReference type="Pfam" id="PF00450">
    <property type="entry name" value="Peptidase_S10"/>
    <property type="match status" value="1"/>
</dbReference>
<dbReference type="InterPro" id="IPR029058">
    <property type="entry name" value="AB_hydrolase_fold"/>
</dbReference>
<dbReference type="Gene3D" id="3.40.50.1820">
    <property type="entry name" value="alpha/beta hydrolase"/>
    <property type="match status" value="2"/>
</dbReference>
<accession>A0A7R9LH36</accession>
<name>A0A7R9LH36_9ACAR</name>
<keyword evidence="4" id="KW-1185">Reference proteome</keyword>
<dbReference type="EC" id="3.4.16.-" evidence="2"/>
<comment type="similarity">
    <text evidence="1 2">Belongs to the peptidase S10 family.</text>
</comment>
<evidence type="ECO:0000313" key="4">
    <source>
        <dbReference type="Proteomes" id="UP000759131"/>
    </source>
</evidence>
<dbReference type="GO" id="GO:0004185">
    <property type="term" value="F:serine-type carboxypeptidase activity"/>
    <property type="evidence" value="ECO:0007669"/>
    <property type="project" value="UniProtKB-UniRule"/>
</dbReference>
<dbReference type="OrthoDB" id="1022205at2759"/>
<protein>
    <recommendedName>
        <fullName evidence="2">Carboxypeptidase</fullName>
        <ecNumber evidence="2">3.4.16.-</ecNumber>
    </recommendedName>
</protein>
<feature type="non-terminal residue" evidence="3">
    <location>
        <position position="1"/>
    </location>
</feature>
<dbReference type="PROSITE" id="PS00131">
    <property type="entry name" value="CARBOXYPEPT_SER_SER"/>
    <property type="match status" value="1"/>
</dbReference>
<dbReference type="EMBL" id="CAJPIZ010023306">
    <property type="protein sequence ID" value="CAG2118187.1"/>
    <property type="molecule type" value="Genomic_DNA"/>
</dbReference>
<keyword evidence="2" id="KW-0121">Carboxypeptidase</keyword>
<evidence type="ECO:0000256" key="1">
    <source>
        <dbReference type="ARBA" id="ARBA00009431"/>
    </source>
</evidence>
<dbReference type="Proteomes" id="UP000759131">
    <property type="component" value="Unassembled WGS sequence"/>
</dbReference>
<dbReference type="PANTHER" id="PTHR11802:SF201">
    <property type="entry name" value="CARBOXYPEPTIDASE"/>
    <property type="match status" value="1"/>
</dbReference>
<dbReference type="PRINTS" id="PR00724">
    <property type="entry name" value="CRBOXYPTASEC"/>
</dbReference>
<organism evidence="3">
    <name type="scientific">Medioppia subpectinata</name>
    <dbReference type="NCBI Taxonomy" id="1979941"/>
    <lineage>
        <taxon>Eukaryota</taxon>
        <taxon>Metazoa</taxon>
        <taxon>Ecdysozoa</taxon>
        <taxon>Arthropoda</taxon>
        <taxon>Chelicerata</taxon>
        <taxon>Arachnida</taxon>
        <taxon>Acari</taxon>
        <taxon>Acariformes</taxon>
        <taxon>Sarcoptiformes</taxon>
        <taxon>Oribatida</taxon>
        <taxon>Brachypylina</taxon>
        <taxon>Oppioidea</taxon>
        <taxon>Oppiidae</taxon>
        <taxon>Medioppia</taxon>
    </lineage>
</organism>
<sequence>ESAPVVLWLNGGPGCSSLFGNLGENGPFRVNSDGKTLTLNPSSWNSVANVVYFESPVSVGFSYKEDKQYHNTDESTAVDNHLALEAFFKKFPDLKKNPFYISGESYAGIYIPMLAQQIFKTKSTINLKGVLIGNGFLDLGTLGGQHSTDLRLGHGLVTTDYYEQKIENCCECKTGEVMHAYDFSKAPNKTKCNSVPSGGAGTPNPYNMYDDCNPSAAYVHLFNKRYAKALNAEPIKLNANDNKKCPHNGYTEWLNVPEVRKALHVRPEDTHTWSDCGGHYSDFGRDQQSTVTELLDVYKIEKLVIFNGNFDTVCDHIANQRFVDRLNLKKVGHYSSWKTPDGFSGGFVQHYEKNLSFVLVRAAGHMVPHDKPEAALQMLKNSNFSIMNGQLHDKNIKVMITFPTFILYFCVVFAANEDEIKSLPGLSDPINFKQYSGYLDIGDGKHYFY</sequence>
<reference evidence="3" key="1">
    <citation type="submission" date="2020-11" db="EMBL/GenBank/DDBJ databases">
        <authorList>
            <person name="Tran Van P."/>
        </authorList>
    </citation>
    <scope>NUCLEOTIDE SEQUENCE</scope>
</reference>
<dbReference type="PANTHER" id="PTHR11802">
    <property type="entry name" value="SERINE PROTEASE FAMILY S10 SERINE CARBOXYPEPTIDASE"/>
    <property type="match status" value="1"/>
</dbReference>
<dbReference type="EMBL" id="OC877881">
    <property type="protein sequence ID" value="CAD7640279.1"/>
    <property type="molecule type" value="Genomic_DNA"/>
</dbReference>
<evidence type="ECO:0000256" key="2">
    <source>
        <dbReference type="RuleBase" id="RU361156"/>
    </source>
</evidence>
<dbReference type="InterPro" id="IPR018202">
    <property type="entry name" value="Ser_caboxypep_ser_AS"/>
</dbReference>